<dbReference type="InterPro" id="IPR005119">
    <property type="entry name" value="LysR_subst-bd"/>
</dbReference>
<reference evidence="6 7" key="1">
    <citation type="submission" date="2014-03" db="EMBL/GenBank/DDBJ databases">
        <title>Draft Genome Sequence of Actibacterium mucosum KCTC 23349, a Marine Alphaproteobacterium with Complex Ionic Requirements Isolated from Mediterranean Seawater at Malvarrosa Beach, Valencia, Spain.</title>
        <authorList>
            <person name="Arahal D.R."/>
            <person name="Shao Z."/>
            <person name="Lai Q."/>
            <person name="Pujalte M.J."/>
        </authorList>
    </citation>
    <scope>NUCLEOTIDE SEQUENCE [LARGE SCALE GENOMIC DNA]</scope>
    <source>
        <strain evidence="6 7">KCTC 23349</strain>
    </source>
</reference>
<dbReference type="STRING" id="1454373.ACMU_11030"/>
<organism evidence="6 7">
    <name type="scientific">Actibacterium mucosum KCTC 23349</name>
    <dbReference type="NCBI Taxonomy" id="1454373"/>
    <lineage>
        <taxon>Bacteria</taxon>
        <taxon>Pseudomonadati</taxon>
        <taxon>Pseudomonadota</taxon>
        <taxon>Alphaproteobacteria</taxon>
        <taxon>Rhodobacterales</taxon>
        <taxon>Roseobacteraceae</taxon>
        <taxon>Actibacterium</taxon>
    </lineage>
</organism>
<dbReference type="PANTHER" id="PTHR30126">
    <property type="entry name" value="HTH-TYPE TRANSCRIPTIONAL REGULATOR"/>
    <property type="match status" value="1"/>
</dbReference>
<keyword evidence="4" id="KW-0804">Transcription</keyword>
<dbReference type="InterPro" id="IPR036390">
    <property type="entry name" value="WH_DNA-bd_sf"/>
</dbReference>
<dbReference type="InterPro" id="IPR000847">
    <property type="entry name" value="LysR_HTH_N"/>
</dbReference>
<evidence type="ECO:0000256" key="3">
    <source>
        <dbReference type="ARBA" id="ARBA00023125"/>
    </source>
</evidence>
<dbReference type="InterPro" id="IPR011991">
    <property type="entry name" value="ArsR-like_HTH"/>
</dbReference>
<keyword evidence="7" id="KW-1185">Reference proteome</keyword>
<comment type="similarity">
    <text evidence="1">Belongs to the LysR transcriptional regulatory family.</text>
</comment>
<dbReference type="Pfam" id="PF03466">
    <property type="entry name" value="LysR_substrate"/>
    <property type="match status" value="1"/>
</dbReference>
<dbReference type="EMBL" id="JFKE01000003">
    <property type="protein sequence ID" value="KAJ56276.1"/>
    <property type="molecule type" value="Genomic_DNA"/>
</dbReference>
<dbReference type="CDD" id="cd05466">
    <property type="entry name" value="PBP2_LTTR_substrate"/>
    <property type="match status" value="1"/>
</dbReference>
<evidence type="ECO:0000256" key="4">
    <source>
        <dbReference type="ARBA" id="ARBA00023163"/>
    </source>
</evidence>
<comment type="caution">
    <text evidence="6">The sequence shown here is derived from an EMBL/GenBank/DDBJ whole genome shotgun (WGS) entry which is preliminary data.</text>
</comment>
<dbReference type="InterPro" id="IPR036388">
    <property type="entry name" value="WH-like_DNA-bd_sf"/>
</dbReference>
<dbReference type="Gene3D" id="1.10.10.10">
    <property type="entry name" value="Winged helix-like DNA-binding domain superfamily/Winged helix DNA-binding domain"/>
    <property type="match status" value="1"/>
</dbReference>
<dbReference type="SUPFAM" id="SSF46785">
    <property type="entry name" value="Winged helix' DNA-binding domain"/>
    <property type="match status" value="1"/>
</dbReference>
<evidence type="ECO:0000256" key="1">
    <source>
        <dbReference type="ARBA" id="ARBA00009437"/>
    </source>
</evidence>
<accession>A0A037ZN63</accession>
<dbReference type="CDD" id="cd00090">
    <property type="entry name" value="HTH_ARSR"/>
    <property type="match status" value="1"/>
</dbReference>
<evidence type="ECO:0000313" key="7">
    <source>
        <dbReference type="Proteomes" id="UP000026249"/>
    </source>
</evidence>
<gene>
    <name evidence="6" type="ORF">ACMU_11030</name>
</gene>
<sequence length="287" mass="31992">MSASTHQMRAFACVVREGSISDAARLLGVSQSAISQHIAKLEATLGAQVLIRQRDGIELTTAGQNLFPLADQFNTLDQQITEHLRGHATLEKGNLTIIANAPQPALSLIHKYAQQFPQVSIDFTLFDWASAMERVRERRVDVAIITEPRTSDDLYIQPLLKAQYVLYARMDHQLAKRHIISLHDVQPYTVILPEKGSLTQRVISKSLADSGIKPSRLVTMTTFPVMKEAILQGIGVGFFLEASSVKEDRLKEIRVVDLKQQFSTCVVIPKHKLGLRLTESFLQVVNA</sequence>
<dbReference type="AlphaFoldDB" id="A0A037ZN63"/>
<dbReference type="GO" id="GO:0003700">
    <property type="term" value="F:DNA-binding transcription factor activity"/>
    <property type="evidence" value="ECO:0007669"/>
    <property type="project" value="InterPro"/>
</dbReference>
<dbReference type="GO" id="GO:0000976">
    <property type="term" value="F:transcription cis-regulatory region binding"/>
    <property type="evidence" value="ECO:0007669"/>
    <property type="project" value="TreeGrafter"/>
</dbReference>
<dbReference type="PANTHER" id="PTHR30126:SF40">
    <property type="entry name" value="HTH-TYPE TRANSCRIPTIONAL REGULATOR GLTR"/>
    <property type="match status" value="1"/>
</dbReference>
<dbReference type="PROSITE" id="PS50931">
    <property type="entry name" value="HTH_LYSR"/>
    <property type="match status" value="1"/>
</dbReference>
<evidence type="ECO:0000259" key="5">
    <source>
        <dbReference type="PROSITE" id="PS50931"/>
    </source>
</evidence>
<protein>
    <recommendedName>
        <fullName evidence="5">HTH lysR-type domain-containing protein</fullName>
    </recommendedName>
</protein>
<dbReference type="PRINTS" id="PR00039">
    <property type="entry name" value="HTHLYSR"/>
</dbReference>
<evidence type="ECO:0000313" key="6">
    <source>
        <dbReference type="EMBL" id="KAJ56276.1"/>
    </source>
</evidence>
<dbReference type="Proteomes" id="UP000026249">
    <property type="component" value="Unassembled WGS sequence"/>
</dbReference>
<keyword evidence="2" id="KW-0805">Transcription regulation</keyword>
<proteinExistence type="inferred from homology"/>
<evidence type="ECO:0000256" key="2">
    <source>
        <dbReference type="ARBA" id="ARBA00023015"/>
    </source>
</evidence>
<dbReference type="Gene3D" id="3.40.190.290">
    <property type="match status" value="1"/>
</dbReference>
<dbReference type="SUPFAM" id="SSF53850">
    <property type="entry name" value="Periplasmic binding protein-like II"/>
    <property type="match status" value="1"/>
</dbReference>
<feature type="domain" description="HTH lysR-type" evidence="5">
    <location>
        <begin position="1"/>
        <end position="60"/>
    </location>
</feature>
<keyword evidence="3" id="KW-0238">DNA-binding</keyword>
<dbReference type="Pfam" id="PF00126">
    <property type="entry name" value="HTH_1"/>
    <property type="match status" value="1"/>
</dbReference>
<name>A0A037ZN63_9RHOB</name>